<dbReference type="Proteomes" id="UP000318453">
    <property type="component" value="Chromosome"/>
</dbReference>
<dbReference type="AlphaFoldDB" id="A0A5B8NQ76"/>
<keyword evidence="3" id="KW-1185">Reference proteome</keyword>
<feature type="chain" id="PRO_5022742678" description="DUF1425 domain-containing protein" evidence="1">
    <location>
        <begin position="24"/>
        <end position="118"/>
    </location>
</feature>
<reference evidence="2" key="1">
    <citation type="submission" date="2019-08" db="EMBL/GenBank/DDBJ databases">
        <title>Carotenoids and Carotenoid Binding Proteins in the Halophilic Cyanobacterium Euhalothece sp. ZM00.</title>
        <authorList>
            <person name="Cho S.M."/>
            <person name="Song J.Y."/>
            <person name="Park Y.-I."/>
        </authorList>
    </citation>
    <scope>NUCLEOTIDE SEQUENCE [LARGE SCALE GENOMIC DNA]</scope>
    <source>
        <strain evidence="2">Z-M001</strain>
    </source>
</reference>
<accession>A0A5B8NQ76</accession>
<evidence type="ECO:0000313" key="2">
    <source>
        <dbReference type="EMBL" id="QDZ41483.1"/>
    </source>
</evidence>
<name>A0A5B8NQ76_9CHRO</name>
<evidence type="ECO:0000313" key="3">
    <source>
        <dbReference type="Proteomes" id="UP000318453"/>
    </source>
</evidence>
<feature type="signal peptide" evidence="1">
    <location>
        <begin position="1"/>
        <end position="23"/>
    </location>
</feature>
<protein>
    <recommendedName>
        <fullName evidence="4">DUF1425 domain-containing protein</fullName>
    </recommendedName>
</protein>
<organism evidence="2 3">
    <name type="scientific">Euhalothece natronophila Z-M001</name>
    <dbReference type="NCBI Taxonomy" id="522448"/>
    <lineage>
        <taxon>Bacteria</taxon>
        <taxon>Bacillati</taxon>
        <taxon>Cyanobacteriota</taxon>
        <taxon>Cyanophyceae</taxon>
        <taxon>Oscillatoriophycideae</taxon>
        <taxon>Chroococcales</taxon>
        <taxon>Halothecacae</taxon>
        <taxon>Halothece cluster</taxon>
        <taxon>Euhalothece</taxon>
    </lineage>
</organism>
<dbReference type="KEGG" id="enn:FRE64_08415"/>
<proteinExistence type="predicted"/>
<evidence type="ECO:0008006" key="4">
    <source>
        <dbReference type="Google" id="ProtNLM"/>
    </source>
</evidence>
<keyword evidence="1" id="KW-0732">Signal</keyword>
<dbReference type="EMBL" id="CP042326">
    <property type="protein sequence ID" value="QDZ41483.1"/>
    <property type="molecule type" value="Genomic_DNA"/>
</dbReference>
<sequence>MKSLPLVITLLLLFPLTSCTNQAQIYRIRDITRNQQLLIRNQALSQSTYGLMVMSRGYIDGEARVTLLLDGQVRKTKVVSGNVRFQWRKHWNDNRAIVRYQPRGVTEGELRFNVTFMD</sequence>
<dbReference type="OrthoDB" id="582980at2"/>
<gene>
    <name evidence="2" type="ORF">FRE64_08415</name>
</gene>
<evidence type="ECO:0000256" key="1">
    <source>
        <dbReference type="SAM" id="SignalP"/>
    </source>
</evidence>